<evidence type="ECO:0000313" key="17">
    <source>
        <dbReference type="EMBL" id="CAH1102188.1"/>
    </source>
</evidence>
<evidence type="ECO:0000256" key="14">
    <source>
        <dbReference type="SAM" id="MobiDB-lite"/>
    </source>
</evidence>
<dbReference type="InterPro" id="IPR012677">
    <property type="entry name" value="Nucleotide-bd_a/b_plait_sf"/>
</dbReference>
<dbReference type="Gene3D" id="3.30.70.330">
    <property type="match status" value="1"/>
</dbReference>
<dbReference type="GO" id="GO:0008270">
    <property type="term" value="F:zinc ion binding"/>
    <property type="evidence" value="ECO:0007669"/>
    <property type="project" value="UniProtKB-KW"/>
</dbReference>
<dbReference type="SUPFAM" id="SSF54928">
    <property type="entry name" value="RNA-binding domain, RBD"/>
    <property type="match status" value="1"/>
</dbReference>
<dbReference type="GO" id="GO:0000398">
    <property type="term" value="P:mRNA splicing, via spliceosome"/>
    <property type="evidence" value="ECO:0007669"/>
    <property type="project" value="InterPro"/>
</dbReference>
<proteinExistence type="predicted"/>
<feature type="domain" description="RRM" evidence="15">
    <location>
        <begin position="10"/>
        <end position="88"/>
    </location>
</feature>
<evidence type="ECO:0000256" key="6">
    <source>
        <dbReference type="ARBA" id="ARBA00022771"/>
    </source>
</evidence>
<evidence type="ECO:0000259" key="15">
    <source>
        <dbReference type="PROSITE" id="PS50102"/>
    </source>
</evidence>
<dbReference type="Pfam" id="PF00098">
    <property type="entry name" value="zf-CCHC"/>
    <property type="match status" value="1"/>
</dbReference>
<dbReference type="PANTHER" id="PTHR46259:SF1">
    <property type="entry name" value="ZINC FINGER CCHC-TYPE AND RNA-BINDING MOTIF-CONTAINING PROTEIN 1"/>
    <property type="match status" value="1"/>
</dbReference>
<evidence type="ECO:0000259" key="16">
    <source>
        <dbReference type="PROSITE" id="PS50158"/>
    </source>
</evidence>
<keyword evidence="6 12" id="KW-0863">Zinc-finger</keyword>
<name>A0A9P0CKB0_9CUCU</name>
<evidence type="ECO:0000256" key="5">
    <source>
        <dbReference type="ARBA" id="ARBA00022728"/>
    </source>
</evidence>
<dbReference type="CDD" id="cd12393">
    <property type="entry name" value="RRM_ZCRB1"/>
    <property type="match status" value="1"/>
</dbReference>
<keyword evidence="8 13" id="KW-0694">RNA-binding</keyword>
<dbReference type="Pfam" id="PF00076">
    <property type="entry name" value="RRM_1"/>
    <property type="match status" value="1"/>
</dbReference>
<dbReference type="InterPro" id="IPR000504">
    <property type="entry name" value="RRM_dom"/>
</dbReference>
<dbReference type="PROSITE" id="PS50102">
    <property type="entry name" value="RRM"/>
    <property type="match status" value="1"/>
</dbReference>
<keyword evidence="7" id="KW-0862">Zinc</keyword>
<feature type="region of interest" description="Disordered" evidence="14">
    <location>
        <begin position="122"/>
        <end position="181"/>
    </location>
</feature>
<evidence type="ECO:0000256" key="11">
    <source>
        <dbReference type="ARBA" id="ARBA00032031"/>
    </source>
</evidence>
<dbReference type="InterPro" id="IPR035979">
    <property type="entry name" value="RBD_domain_sf"/>
</dbReference>
<organism evidence="17 18">
    <name type="scientific">Psylliodes chrysocephalus</name>
    <dbReference type="NCBI Taxonomy" id="3402493"/>
    <lineage>
        <taxon>Eukaryota</taxon>
        <taxon>Metazoa</taxon>
        <taxon>Ecdysozoa</taxon>
        <taxon>Arthropoda</taxon>
        <taxon>Hexapoda</taxon>
        <taxon>Insecta</taxon>
        <taxon>Pterygota</taxon>
        <taxon>Neoptera</taxon>
        <taxon>Endopterygota</taxon>
        <taxon>Coleoptera</taxon>
        <taxon>Polyphaga</taxon>
        <taxon>Cucujiformia</taxon>
        <taxon>Chrysomeloidea</taxon>
        <taxon>Chrysomelidae</taxon>
        <taxon>Galerucinae</taxon>
        <taxon>Alticini</taxon>
        <taxon>Psylliodes</taxon>
    </lineage>
</organism>
<dbReference type="OrthoDB" id="267048at2759"/>
<keyword evidence="4" id="KW-0479">Metal-binding</keyword>
<dbReference type="AlphaFoldDB" id="A0A9P0CKB0"/>
<feature type="region of interest" description="Disordered" evidence="14">
    <location>
        <begin position="206"/>
        <end position="238"/>
    </location>
</feature>
<dbReference type="FunFam" id="3.30.70.330:FF:000233">
    <property type="entry name" value="Zinc finger CCHC-type and RNA-binding motif-containing protein 1"/>
    <property type="match status" value="1"/>
</dbReference>
<keyword evidence="18" id="KW-1185">Reference proteome</keyword>
<feature type="domain" description="CCHC-type" evidence="16">
    <location>
        <begin position="106"/>
        <end position="122"/>
    </location>
</feature>
<dbReference type="GO" id="GO:0005689">
    <property type="term" value="C:U12-type spliceosomal complex"/>
    <property type="evidence" value="ECO:0007669"/>
    <property type="project" value="InterPro"/>
</dbReference>
<dbReference type="GO" id="GO:0003723">
    <property type="term" value="F:RNA binding"/>
    <property type="evidence" value="ECO:0007669"/>
    <property type="project" value="UniProtKB-UniRule"/>
</dbReference>
<reference evidence="17" key="1">
    <citation type="submission" date="2022-01" db="EMBL/GenBank/DDBJ databases">
        <authorList>
            <person name="King R."/>
        </authorList>
    </citation>
    <scope>NUCLEOTIDE SEQUENCE</scope>
</reference>
<dbReference type="SUPFAM" id="SSF57756">
    <property type="entry name" value="Retrovirus zinc finger-like domains"/>
    <property type="match status" value="1"/>
</dbReference>
<dbReference type="Gene3D" id="4.10.60.10">
    <property type="entry name" value="Zinc finger, CCHC-type"/>
    <property type="match status" value="1"/>
</dbReference>
<evidence type="ECO:0000256" key="3">
    <source>
        <dbReference type="ARBA" id="ARBA00022664"/>
    </source>
</evidence>
<evidence type="ECO:0000256" key="2">
    <source>
        <dbReference type="ARBA" id="ARBA00015428"/>
    </source>
</evidence>
<dbReference type="PROSITE" id="PS50158">
    <property type="entry name" value="ZF_CCHC"/>
    <property type="match status" value="1"/>
</dbReference>
<evidence type="ECO:0000256" key="10">
    <source>
        <dbReference type="ARBA" id="ARBA00023242"/>
    </source>
</evidence>
<protein>
    <recommendedName>
        <fullName evidence="2">Zinc finger CCHC-type and RNA-binding motif-containing protein 1</fullName>
    </recommendedName>
    <alternativeName>
        <fullName evidence="11">U11/U12 small nuclear ribonucleoprotein 31 kDa protein</fullName>
    </alternativeName>
</protein>
<evidence type="ECO:0000256" key="12">
    <source>
        <dbReference type="PROSITE-ProRule" id="PRU00047"/>
    </source>
</evidence>
<evidence type="ECO:0000313" key="18">
    <source>
        <dbReference type="Proteomes" id="UP001153636"/>
    </source>
</evidence>
<dbReference type="PANTHER" id="PTHR46259">
    <property type="entry name" value="ZINC FINGER CCHC-TYPE AND RNA-BINDING MOTIF-CONTAINING PROTEIN 1"/>
    <property type="match status" value="1"/>
</dbReference>
<keyword evidence="5" id="KW-0747">Spliceosome</keyword>
<dbReference type="EMBL" id="OV651824">
    <property type="protein sequence ID" value="CAH1102188.1"/>
    <property type="molecule type" value="Genomic_DNA"/>
</dbReference>
<evidence type="ECO:0000256" key="13">
    <source>
        <dbReference type="PROSITE-ProRule" id="PRU00176"/>
    </source>
</evidence>
<dbReference type="SMART" id="SM00343">
    <property type="entry name" value="ZnF_C2HC"/>
    <property type="match status" value="1"/>
</dbReference>
<dbReference type="InterPro" id="IPR034219">
    <property type="entry name" value="ZCRB1_RRM"/>
</dbReference>
<dbReference type="InterPro" id="IPR001878">
    <property type="entry name" value="Znf_CCHC"/>
</dbReference>
<dbReference type="InterPro" id="IPR044598">
    <property type="entry name" value="ZCRB1"/>
</dbReference>
<dbReference type="InterPro" id="IPR036875">
    <property type="entry name" value="Znf_CCHC_sf"/>
</dbReference>
<evidence type="ECO:0000256" key="8">
    <source>
        <dbReference type="ARBA" id="ARBA00022884"/>
    </source>
</evidence>
<keyword evidence="9" id="KW-0508">mRNA splicing</keyword>
<evidence type="ECO:0000256" key="4">
    <source>
        <dbReference type="ARBA" id="ARBA00022723"/>
    </source>
</evidence>
<feature type="compositionally biased region" description="Basic and acidic residues" evidence="14">
    <location>
        <begin position="141"/>
        <end position="175"/>
    </location>
</feature>
<dbReference type="Proteomes" id="UP001153636">
    <property type="component" value="Chromosome 12"/>
</dbReference>
<keyword evidence="10" id="KW-0539">Nucleus</keyword>
<keyword evidence="3" id="KW-0507">mRNA processing</keyword>
<comment type="subcellular location">
    <subcellularLocation>
        <location evidence="1">Nucleus</location>
    </subcellularLocation>
</comment>
<accession>A0A9P0CKB0</accession>
<evidence type="ECO:0000256" key="9">
    <source>
        <dbReference type="ARBA" id="ARBA00023187"/>
    </source>
</evidence>
<evidence type="ECO:0000256" key="1">
    <source>
        <dbReference type="ARBA" id="ARBA00004123"/>
    </source>
</evidence>
<dbReference type="SMART" id="SM00360">
    <property type="entry name" value="RRM"/>
    <property type="match status" value="1"/>
</dbReference>
<sequence>MSGGLVPSKSTVYVSNLPFDLKNNDIHKLFEKHGKIVKVTVVKEKDTRRSKGVAFILFLKPEDALKCVEETNLKESFGRTLKASIARDNGRTKEFIKRKEYPNKTKCYECGEYGHLSYNCDKNLLGEREPPPKKVRKRKKKDEQSNKLTKEQKDYFKSSDEEISDKEKEGEHASEEEIEDCETLSAAIALEQEKIELEKYRYKVATGNYDDENIEGTSAPPRKKIKKSGYFSDEEESD</sequence>
<gene>
    <name evidence="17" type="ORF">PSYICH_LOCUS3212</name>
</gene>
<evidence type="ECO:0000256" key="7">
    <source>
        <dbReference type="ARBA" id="ARBA00022833"/>
    </source>
</evidence>